<dbReference type="RefSeq" id="WP_379786451.1">
    <property type="nucleotide sequence ID" value="NZ_JBHSMU010000019.1"/>
</dbReference>
<comment type="caution">
    <text evidence="1">The sequence shown here is derived from an EMBL/GenBank/DDBJ whole genome shotgun (WGS) entry which is preliminary data.</text>
</comment>
<proteinExistence type="predicted"/>
<dbReference type="Proteomes" id="UP001596050">
    <property type="component" value="Unassembled WGS sequence"/>
</dbReference>
<sequence>MSENYHADPRADAHMAARVDRALKILETDGMHAAFAFMQLAGVPRGVARRVLCGANLQRQHDRRRLTRSTRES</sequence>
<evidence type="ECO:0000313" key="1">
    <source>
        <dbReference type="EMBL" id="MFC5462966.1"/>
    </source>
</evidence>
<keyword evidence="2" id="KW-1185">Reference proteome</keyword>
<gene>
    <name evidence="1" type="ORF">ACFPN5_24430</name>
</gene>
<organism evidence="1 2">
    <name type="scientific">Massilia niabensis</name>
    <dbReference type="NCBI Taxonomy" id="544910"/>
    <lineage>
        <taxon>Bacteria</taxon>
        <taxon>Pseudomonadati</taxon>
        <taxon>Pseudomonadota</taxon>
        <taxon>Betaproteobacteria</taxon>
        <taxon>Burkholderiales</taxon>
        <taxon>Oxalobacteraceae</taxon>
        <taxon>Telluria group</taxon>
        <taxon>Massilia</taxon>
    </lineage>
</organism>
<dbReference type="EMBL" id="JBHSMU010000019">
    <property type="protein sequence ID" value="MFC5462966.1"/>
    <property type="molecule type" value="Genomic_DNA"/>
</dbReference>
<name>A0ABW0LDQ8_9BURK</name>
<reference evidence="2" key="1">
    <citation type="journal article" date="2019" name="Int. J. Syst. Evol. Microbiol.">
        <title>The Global Catalogue of Microorganisms (GCM) 10K type strain sequencing project: providing services to taxonomists for standard genome sequencing and annotation.</title>
        <authorList>
            <consortium name="The Broad Institute Genomics Platform"/>
            <consortium name="The Broad Institute Genome Sequencing Center for Infectious Disease"/>
            <person name="Wu L."/>
            <person name="Ma J."/>
        </authorList>
    </citation>
    <scope>NUCLEOTIDE SEQUENCE [LARGE SCALE GENOMIC DNA]</scope>
    <source>
        <strain evidence="2">KACC 12649</strain>
    </source>
</reference>
<protein>
    <submittedName>
        <fullName evidence="1">Uncharacterized protein</fullName>
    </submittedName>
</protein>
<accession>A0ABW0LDQ8</accession>
<evidence type="ECO:0000313" key="2">
    <source>
        <dbReference type="Proteomes" id="UP001596050"/>
    </source>
</evidence>